<accession>A0A1H3F5X8</accession>
<evidence type="ECO:0000313" key="2">
    <source>
        <dbReference type="Proteomes" id="UP000198539"/>
    </source>
</evidence>
<name>A0A1H3F5X8_9RHOB</name>
<protein>
    <submittedName>
        <fullName evidence="1">Uncharacterized protein</fullName>
    </submittedName>
</protein>
<dbReference type="STRING" id="564137.SAMN04488238_1317"/>
<reference evidence="1 2" key="1">
    <citation type="submission" date="2016-10" db="EMBL/GenBank/DDBJ databases">
        <authorList>
            <person name="de Groot N.N."/>
        </authorList>
    </citation>
    <scope>NUCLEOTIDE SEQUENCE [LARGE SCALE GENOMIC DNA]</scope>
    <source>
        <strain evidence="1 2">CGMCC 1.8894</strain>
    </source>
</reference>
<organism evidence="1 2">
    <name type="scientific">Roseicitreum antarcticum</name>
    <dbReference type="NCBI Taxonomy" id="564137"/>
    <lineage>
        <taxon>Bacteria</taxon>
        <taxon>Pseudomonadati</taxon>
        <taxon>Pseudomonadota</taxon>
        <taxon>Alphaproteobacteria</taxon>
        <taxon>Rhodobacterales</taxon>
        <taxon>Paracoccaceae</taxon>
        <taxon>Roseicitreum</taxon>
    </lineage>
</organism>
<gene>
    <name evidence="1" type="ORF">SAMN04488238_1317</name>
</gene>
<proteinExistence type="predicted"/>
<dbReference type="EMBL" id="FNOM01000031">
    <property type="protein sequence ID" value="SDX85748.1"/>
    <property type="molecule type" value="Genomic_DNA"/>
</dbReference>
<dbReference type="AlphaFoldDB" id="A0A1H3F5X8"/>
<sequence>MQQSLDRSNFELHKGIARSAIKNSEVVRDTSIALLKMIVAIQLCVPARAKSCSVDKPCII</sequence>
<evidence type="ECO:0000313" key="1">
    <source>
        <dbReference type="EMBL" id="SDX85748.1"/>
    </source>
</evidence>
<dbReference type="Proteomes" id="UP000198539">
    <property type="component" value="Unassembled WGS sequence"/>
</dbReference>
<keyword evidence="2" id="KW-1185">Reference proteome</keyword>